<dbReference type="OrthoDB" id="10334027at2759"/>
<accession>A0A9N9CMW2</accession>
<comment type="caution">
    <text evidence="1">The sequence shown here is derived from an EMBL/GenBank/DDBJ whole genome shotgun (WGS) entry which is preliminary data.</text>
</comment>
<reference evidence="1" key="1">
    <citation type="submission" date="2021-06" db="EMBL/GenBank/DDBJ databases">
        <authorList>
            <person name="Kallberg Y."/>
            <person name="Tangrot J."/>
            <person name="Rosling A."/>
        </authorList>
    </citation>
    <scope>NUCLEOTIDE SEQUENCE</scope>
    <source>
        <strain evidence="1">FL130A</strain>
    </source>
</reference>
<gene>
    <name evidence="1" type="ORF">ALEPTO_LOCUS8472</name>
</gene>
<evidence type="ECO:0000313" key="2">
    <source>
        <dbReference type="Proteomes" id="UP000789508"/>
    </source>
</evidence>
<protein>
    <submittedName>
        <fullName evidence="1">10474_t:CDS:1</fullName>
    </submittedName>
</protein>
<proteinExistence type="predicted"/>
<dbReference type="EMBL" id="CAJVPS010004865">
    <property type="protein sequence ID" value="CAG8608877.1"/>
    <property type="molecule type" value="Genomic_DNA"/>
</dbReference>
<sequence length="241" mass="28199">MATIYHHSSSSSTRTPKRTTFLDDDDTDVEIFLFKKQVRNSVCMSEYSDYTDSNLSFDSFEFDKEEDRINELIDPETLYFLNFDGVYCHEEHHSRTTYRDSIDSILLDTMFADFDGVFCRQEDELNHQIYQNDYFSYLSQLSPDKTSTEENSIYYNEETMTQEQYNDYESSLSFYSKKSSITTSDSISTEGYTSETQPNIQVASRISIINPSAYRASLFTMYKQKLFQIEEISCHQMIGTS</sequence>
<dbReference type="Proteomes" id="UP000789508">
    <property type="component" value="Unassembled WGS sequence"/>
</dbReference>
<evidence type="ECO:0000313" key="1">
    <source>
        <dbReference type="EMBL" id="CAG8608877.1"/>
    </source>
</evidence>
<name>A0A9N9CMW2_9GLOM</name>
<dbReference type="AlphaFoldDB" id="A0A9N9CMW2"/>
<keyword evidence="2" id="KW-1185">Reference proteome</keyword>
<organism evidence="1 2">
    <name type="scientific">Ambispora leptoticha</name>
    <dbReference type="NCBI Taxonomy" id="144679"/>
    <lineage>
        <taxon>Eukaryota</taxon>
        <taxon>Fungi</taxon>
        <taxon>Fungi incertae sedis</taxon>
        <taxon>Mucoromycota</taxon>
        <taxon>Glomeromycotina</taxon>
        <taxon>Glomeromycetes</taxon>
        <taxon>Archaeosporales</taxon>
        <taxon>Ambisporaceae</taxon>
        <taxon>Ambispora</taxon>
    </lineage>
</organism>